<comment type="function">
    <text evidence="1">Probable adenosyl-L-methionine (AdoMet)-dependent tRNA (uracil-O(2)-)-methyltransferase.</text>
</comment>
<dbReference type="SUPFAM" id="SSF53335">
    <property type="entry name" value="S-adenosyl-L-methionine-dependent methyltransferases"/>
    <property type="match status" value="1"/>
</dbReference>
<dbReference type="EMBL" id="JAPCWZ010000002">
    <property type="protein sequence ID" value="KAK8877169.1"/>
    <property type="molecule type" value="Genomic_DNA"/>
</dbReference>
<evidence type="ECO:0000256" key="9">
    <source>
        <dbReference type="ARBA" id="ARBA00022691"/>
    </source>
</evidence>
<gene>
    <name evidence="13" type="ORF">PGQ11_002115</name>
</gene>
<protein>
    <recommendedName>
        <fullName evidence="5 12">tRNA (uracil-O(2)-)-methyltransferase</fullName>
        <ecNumber evidence="4 12">2.1.1.211</ecNumber>
    </recommendedName>
</protein>
<dbReference type="InterPro" id="IPR029063">
    <property type="entry name" value="SAM-dependent_MTases_sf"/>
</dbReference>
<dbReference type="Proteomes" id="UP001390339">
    <property type="component" value="Unassembled WGS sequence"/>
</dbReference>
<evidence type="ECO:0000256" key="7">
    <source>
        <dbReference type="ARBA" id="ARBA00022603"/>
    </source>
</evidence>
<dbReference type="InterPro" id="IPR011671">
    <property type="entry name" value="tRNA_uracil_MeTrfase"/>
</dbReference>
<evidence type="ECO:0000256" key="1">
    <source>
        <dbReference type="ARBA" id="ARBA00002778"/>
    </source>
</evidence>
<evidence type="ECO:0000313" key="14">
    <source>
        <dbReference type="Proteomes" id="UP001390339"/>
    </source>
</evidence>
<evidence type="ECO:0000256" key="5">
    <source>
        <dbReference type="ARBA" id="ARBA00017788"/>
    </source>
</evidence>
<name>A0ABR2JHI6_9PEZI</name>
<dbReference type="PANTHER" id="PTHR21210:SF0">
    <property type="entry name" value="TRNA (URACIL-O(2)-)-METHYLTRANSFERASE-RELATED"/>
    <property type="match status" value="1"/>
</dbReference>
<dbReference type="PANTHER" id="PTHR21210">
    <property type="entry name" value="TRNA (URACIL-O(2)-)-METHYLTRANSFERASE-RELATED"/>
    <property type="match status" value="1"/>
</dbReference>
<evidence type="ECO:0000256" key="8">
    <source>
        <dbReference type="ARBA" id="ARBA00022679"/>
    </source>
</evidence>
<comment type="catalytic activity">
    <reaction evidence="11 12">
        <text>uridine(44) in tRNA(Ser) + S-adenosyl-L-methionine = 2'-O-methyluridine(44) in tRNA(Ser) + S-adenosyl-L-homocysteine + H(+)</text>
        <dbReference type="Rhea" id="RHEA:43100"/>
        <dbReference type="Rhea" id="RHEA-COMP:10339"/>
        <dbReference type="Rhea" id="RHEA-COMP:10340"/>
        <dbReference type="ChEBI" id="CHEBI:15378"/>
        <dbReference type="ChEBI" id="CHEBI:57856"/>
        <dbReference type="ChEBI" id="CHEBI:59789"/>
        <dbReference type="ChEBI" id="CHEBI:65315"/>
        <dbReference type="ChEBI" id="CHEBI:74478"/>
        <dbReference type="EC" id="2.1.1.211"/>
    </reaction>
</comment>
<keyword evidence="6 12" id="KW-0963">Cytoplasm</keyword>
<accession>A0ABR2JHI6</accession>
<keyword evidence="10 12" id="KW-0819">tRNA processing</keyword>
<keyword evidence="7 12" id="KW-0489">Methyltransferase</keyword>
<keyword evidence="8 12" id="KW-0808">Transferase</keyword>
<evidence type="ECO:0000313" key="13">
    <source>
        <dbReference type="EMBL" id="KAK8877169.1"/>
    </source>
</evidence>
<evidence type="ECO:0000256" key="10">
    <source>
        <dbReference type="ARBA" id="ARBA00022694"/>
    </source>
</evidence>
<comment type="subcellular location">
    <subcellularLocation>
        <location evidence="2 12">Cytoplasm</location>
    </subcellularLocation>
</comment>
<sequence length="502" mass="56435">MGFEPKQYGSDASPLLQDISGAHWTPLFWHACTFNPTVFTEVMMNLIRNPNINSSWLFRADVLYENGTVPDGTSDSEAVLPRPASFTGFDLQQTLVRRLIPRNALRDQPLNQTCLFYHSCPPDGQTDENEQSLVIYIPHVSSPSEMPYYHPVVRGVAFFHEWNRSESTGRVSTHYCFFDHVERSPKLVRTAFHLLSTLHKHGQGTTAGYVKRVHHDVVVPQTTMQNTYAKLKEKYARKLIGTWAEVTDPTKHVFEDLGIAAFLIELWKQMYRDKAFPGFVDIGCGNGLLVYLLRQEGYEGWGFDARERKSWANYNTKGETTSDPGNLPSLREQVLLPSIITAKEVATECIDHDTSDVDVQKLLHDGRFPEGTFIISNHADELTPWTPILAAISDCPFMMIPCCSHNLTGAKYRAPIPKGVDKSNSAYASLVIWVSGIADDCGWEVETEMLRIPSTRNTALIGRKRKADVSDVQLDAVVQKYGGTAGYLDNVMKLVKGEPRPH</sequence>
<comment type="function">
    <text evidence="12">Adenosyl-L-methionine (AdoMet)-dependent tRNA (uracil-O(2)-)-methyltransferase.</text>
</comment>
<evidence type="ECO:0000256" key="2">
    <source>
        <dbReference type="ARBA" id="ARBA00004496"/>
    </source>
</evidence>
<organism evidence="13 14">
    <name type="scientific">Apiospora arundinis</name>
    <dbReference type="NCBI Taxonomy" id="335852"/>
    <lineage>
        <taxon>Eukaryota</taxon>
        <taxon>Fungi</taxon>
        <taxon>Dikarya</taxon>
        <taxon>Ascomycota</taxon>
        <taxon>Pezizomycotina</taxon>
        <taxon>Sordariomycetes</taxon>
        <taxon>Xylariomycetidae</taxon>
        <taxon>Amphisphaeriales</taxon>
        <taxon>Apiosporaceae</taxon>
        <taxon>Apiospora</taxon>
    </lineage>
</organism>
<reference evidence="13 14" key="1">
    <citation type="journal article" date="2024" name="IMA Fungus">
        <title>Apiospora arundinis, a panoply of carbohydrate-active enzymes and secondary metabolites.</title>
        <authorList>
            <person name="Sorensen T."/>
            <person name="Petersen C."/>
            <person name="Muurmann A.T."/>
            <person name="Christiansen J.V."/>
            <person name="Brundto M.L."/>
            <person name="Overgaard C.K."/>
            <person name="Boysen A.T."/>
            <person name="Wollenberg R.D."/>
            <person name="Larsen T.O."/>
            <person name="Sorensen J.L."/>
            <person name="Nielsen K.L."/>
            <person name="Sondergaard T.E."/>
        </authorList>
    </citation>
    <scope>NUCLEOTIDE SEQUENCE [LARGE SCALE GENOMIC DNA]</scope>
    <source>
        <strain evidence="13 14">AAU 773</strain>
    </source>
</reference>
<proteinExistence type="inferred from homology"/>
<dbReference type="EC" id="2.1.1.211" evidence="4 12"/>
<comment type="similarity">
    <text evidence="3 12">Belongs to the TRM44 family.</text>
</comment>
<evidence type="ECO:0000256" key="3">
    <source>
        <dbReference type="ARBA" id="ARBA00009056"/>
    </source>
</evidence>
<dbReference type="Pfam" id="PF07757">
    <property type="entry name" value="AdoMet_MTase"/>
    <property type="match status" value="1"/>
</dbReference>
<evidence type="ECO:0000256" key="12">
    <source>
        <dbReference type="RuleBase" id="RU368004"/>
    </source>
</evidence>
<evidence type="ECO:0000256" key="4">
    <source>
        <dbReference type="ARBA" id="ARBA00012795"/>
    </source>
</evidence>
<keyword evidence="9 12" id="KW-0949">S-adenosyl-L-methionine</keyword>
<keyword evidence="14" id="KW-1185">Reference proteome</keyword>
<comment type="caution">
    <text evidence="13">The sequence shown here is derived from an EMBL/GenBank/DDBJ whole genome shotgun (WGS) entry which is preliminary data.</text>
</comment>
<evidence type="ECO:0000256" key="6">
    <source>
        <dbReference type="ARBA" id="ARBA00022490"/>
    </source>
</evidence>
<evidence type="ECO:0000256" key="11">
    <source>
        <dbReference type="ARBA" id="ARBA00047957"/>
    </source>
</evidence>